<dbReference type="Pfam" id="PF03449">
    <property type="entry name" value="GreA_GreB_N"/>
    <property type="match status" value="1"/>
</dbReference>
<dbReference type="InterPro" id="IPR023459">
    <property type="entry name" value="Tscrpt_elong_fac_GreA/B_fam"/>
</dbReference>
<keyword evidence="3 8" id="KW-0805">Transcription regulation</keyword>
<evidence type="ECO:0000259" key="10">
    <source>
        <dbReference type="Pfam" id="PF01272"/>
    </source>
</evidence>
<evidence type="ECO:0000256" key="9">
    <source>
        <dbReference type="RuleBase" id="RU000556"/>
    </source>
</evidence>
<keyword evidence="4 8" id="KW-0238">DNA-binding</keyword>
<evidence type="ECO:0000313" key="13">
    <source>
        <dbReference type="Proteomes" id="UP000754563"/>
    </source>
</evidence>
<keyword evidence="12" id="KW-0648">Protein biosynthesis</keyword>
<feature type="domain" description="Transcription elongation factor GreA/GreB C-terminal" evidence="10">
    <location>
        <begin position="82"/>
        <end position="153"/>
    </location>
</feature>
<dbReference type="Gene3D" id="1.10.287.180">
    <property type="entry name" value="Transcription elongation factor, GreA/GreB, N-terminal domain"/>
    <property type="match status" value="1"/>
</dbReference>
<dbReference type="GO" id="GO:0070063">
    <property type="term" value="F:RNA polymerase binding"/>
    <property type="evidence" value="ECO:0007669"/>
    <property type="project" value="InterPro"/>
</dbReference>
<comment type="similarity">
    <text evidence="1 8 9">Belongs to the GreA/GreB family.</text>
</comment>
<feature type="domain" description="Transcription elongation factor GreA/GreB N-terminal" evidence="11">
    <location>
        <begin position="6"/>
        <end position="76"/>
    </location>
</feature>
<dbReference type="PANTHER" id="PTHR30437:SF4">
    <property type="entry name" value="TRANSCRIPTION ELONGATION FACTOR GREA"/>
    <property type="match status" value="1"/>
</dbReference>
<dbReference type="InterPro" id="IPR001437">
    <property type="entry name" value="Tscrpt_elong_fac_GreA/B_C"/>
</dbReference>
<dbReference type="GO" id="GO:0003677">
    <property type="term" value="F:DNA binding"/>
    <property type="evidence" value="ECO:0007669"/>
    <property type="project" value="UniProtKB-UniRule"/>
</dbReference>
<dbReference type="SUPFAM" id="SSF46557">
    <property type="entry name" value="GreA transcript cleavage protein, N-terminal domain"/>
    <property type="match status" value="1"/>
</dbReference>
<dbReference type="InterPro" id="IPR028624">
    <property type="entry name" value="Tscrpt_elong_fac_GreA/B"/>
</dbReference>
<dbReference type="InterPro" id="IPR006359">
    <property type="entry name" value="Tscrpt_elong_fac_GreA"/>
</dbReference>
<dbReference type="AlphaFoldDB" id="A0A955RKV4"/>
<proteinExistence type="inferred from homology"/>
<sequence>MDDNKVILTADGLQELKDELSERVNVTRSKIADDIKLARDQGDLSENAAYKAAMESKDFNENRIDELEKLIKNAVVKKANPKNDKIDLGESVLLVNKDTGKEMKYTIVGSNEADPTKGKISLDSPIGEAVMGKKYGDVVDINLPTGTISFEIKRA</sequence>
<keyword evidence="12" id="KW-0251">Elongation factor</keyword>
<evidence type="ECO:0000256" key="2">
    <source>
        <dbReference type="ARBA" id="ARBA00013729"/>
    </source>
</evidence>
<evidence type="ECO:0000256" key="5">
    <source>
        <dbReference type="ARBA" id="ARBA00023163"/>
    </source>
</evidence>
<dbReference type="FunFam" id="3.10.50.30:FF:000001">
    <property type="entry name" value="Transcription elongation factor GreA"/>
    <property type="match status" value="1"/>
</dbReference>
<accession>A0A955RKV4</accession>
<protein>
    <recommendedName>
        <fullName evidence="2 8">Transcription elongation factor GreA</fullName>
    </recommendedName>
    <alternativeName>
        <fullName evidence="7 8">Transcript cleavage factor GreA</fullName>
    </alternativeName>
</protein>
<name>A0A955RKV4_9BACT</name>
<keyword evidence="8" id="KW-0175">Coiled coil</keyword>
<dbReference type="InterPro" id="IPR022691">
    <property type="entry name" value="Tscrpt_elong_fac_GreA/B_N"/>
</dbReference>
<dbReference type="HAMAP" id="MF_00105">
    <property type="entry name" value="GreA_GreB"/>
    <property type="match status" value="1"/>
</dbReference>
<dbReference type="NCBIfam" id="NF001263">
    <property type="entry name" value="PRK00226.1-4"/>
    <property type="match status" value="1"/>
</dbReference>
<evidence type="ECO:0000259" key="11">
    <source>
        <dbReference type="Pfam" id="PF03449"/>
    </source>
</evidence>
<dbReference type="Gene3D" id="3.10.50.30">
    <property type="entry name" value="Transcription elongation factor, GreA/GreB, C-terminal domain"/>
    <property type="match status" value="1"/>
</dbReference>
<evidence type="ECO:0000256" key="1">
    <source>
        <dbReference type="ARBA" id="ARBA00008213"/>
    </source>
</evidence>
<evidence type="ECO:0000256" key="7">
    <source>
        <dbReference type="ARBA" id="ARBA00030776"/>
    </source>
</evidence>
<dbReference type="FunFam" id="1.10.287.180:FF:000001">
    <property type="entry name" value="Transcription elongation factor GreA"/>
    <property type="match status" value="1"/>
</dbReference>
<evidence type="ECO:0000256" key="3">
    <source>
        <dbReference type="ARBA" id="ARBA00023015"/>
    </source>
</evidence>
<dbReference type="EMBL" id="JAGQLH010000045">
    <property type="protein sequence ID" value="MCA9385783.1"/>
    <property type="molecule type" value="Genomic_DNA"/>
</dbReference>
<reference evidence="12" key="2">
    <citation type="journal article" date="2021" name="Microbiome">
        <title>Successional dynamics and alternative stable states in a saline activated sludge microbial community over 9 years.</title>
        <authorList>
            <person name="Wang Y."/>
            <person name="Ye J."/>
            <person name="Ju F."/>
            <person name="Liu L."/>
            <person name="Boyd J.A."/>
            <person name="Deng Y."/>
            <person name="Parks D.H."/>
            <person name="Jiang X."/>
            <person name="Yin X."/>
            <person name="Woodcroft B.J."/>
            <person name="Tyson G.W."/>
            <person name="Hugenholtz P."/>
            <person name="Polz M.F."/>
            <person name="Zhang T."/>
        </authorList>
    </citation>
    <scope>NUCLEOTIDE SEQUENCE</scope>
    <source>
        <strain evidence="12">HKST-UBA11</strain>
    </source>
</reference>
<dbReference type="PANTHER" id="PTHR30437">
    <property type="entry name" value="TRANSCRIPTION ELONGATION FACTOR GREA"/>
    <property type="match status" value="1"/>
</dbReference>
<dbReference type="Pfam" id="PF01272">
    <property type="entry name" value="GreA_GreB"/>
    <property type="match status" value="1"/>
</dbReference>
<comment type="function">
    <text evidence="6 8 9">Necessary for efficient RNA polymerase transcription elongation past template-encoded arresting sites. The arresting sites in DNA have the property of trapping a certain fraction of elongating RNA polymerases that pass through, resulting in locked ternary complexes. Cleavage of the nascent transcript by cleavage factors such as GreA or GreB allows the resumption of elongation from the new 3'terminus. GreA releases sequences of 2 to 3 nucleotides.</text>
</comment>
<dbReference type="PROSITE" id="PS00829">
    <property type="entry name" value="GREAB_1"/>
    <property type="match status" value="1"/>
</dbReference>
<dbReference type="Proteomes" id="UP000754563">
    <property type="component" value="Unassembled WGS sequence"/>
</dbReference>
<dbReference type="SUPFAM" id="SSF54534">
    <property type="entry name" value="FKBP-like"/>
    <property type="match status" value="1"/>
</dbReference>
<evidence type="ECO:0000256" key="8">
    <source>
        <dbReference type="HAMAP-Rule" id="MF_00105"/>
    </source>
</evidence>
<gene>
    <name evidence="8 12" type="primary">greA</name>
    <name evidence="12" type="ORF">KC717_03990</name>
</gene>
<dbReference type="InterPro" id="IPR036953">
    <property type="entry name" value="GreA/GreB_C_sf"/>
</dbReference>
<evidence type="ECO:0000256" key="4">
    <source>
        <dbReference type="ARBA" id="ARBA00023125"/>
    </source>
</evidence>
<dbReference type="GO" id="GO:0006354">
    <property type="term" value="P:DNA-templated transcription elongation"/>
    <property type="evidence" value="ECO:0007669"/>
    <property type="project" value="TreeGrafter"/>
</dbReference>
<evidence type="ECO:0000256" key="6">
    <source>
        <dbReference type="ARBA" id="ARBA00024916"/>
    </source>
</evidence>
<dbReference type="GO" id="GO:0032784">
    <property type="term" value="P:regulation of DNA-templated transcription elongation"/>
    <property type="evidence" value="ECO:0007669"/>
    <property type="project" value="UniProtKB-UniRule"/>
</dbReference>
<dbReference type="PIRSF" id="PIRSF006092">
    <property type="entry name" value="GreA_GreB"/>
    <property type="match status" value="1"/>
</dbReference>
<keyword evidence="5 8" id="KW-0804">Transcription</keyword>
<feature type="coiled-coil region" evidence="8">
    <location>
        <begin position="10"/>
        <end position="77"/>
    </location>
</feature>
<dbReference type="NCBIfam" id="TIGR01462">
    <property type="entry name" value="greA"/>
    <property type="match status" value="1"/>
</dbReference>
<dbReference type="InterPro" id="IPR018151">
    <property type="entry name" value="TF_GreA/GreB_CS"/>
</dbReference>
<evidence type="ECO:0000313" key="12">
    <source>
        <dbReference type="EMBL" id="MCA9385783.1"/>
    </source>
</evidence>
<organism evidence="12 13">
    <name type="scientific">Candidatus Dojkabacteria bacterium</name>
    <dbReference type="NCBI Taxonomy" id="2099670"/>
    <lineage>
        <taxon>Bacteria</taxon>
        <taxon>Candidatus Dojkabacteria</taxon>
    </lineage>
</organism>
<dbReference type="InterPro" id="IPR036805">
    <property type="entry name" value="Tscrpt_elong_fac_GreA/B_N_sf"/>
</dbReference>
<comment type="caution">
    <text evidence="12">The sequence shown here is derived from an EMBL/GenBank/DDBJ whole genome shotgun (WGS) entry which is preliminary data.</text>
</comment>
<dbReference type="GO" id="GO:0003746">
    <property type="term" value="F:translation elongation factor activity"/>
    <property type="evidence" value="ECO:0007669"/>
    <property type="project" value="UniProtKB-KW"/>
</dbReference>
<reference evidence="12" key="1">
    <citation type="submission" date="2020-04" db="EMBL/GenBank/DDBJ databases">
        <authorList>
            <person name="Zhang T."/>
        </authorList>
    </citation>
    <scope>NUCLEOTIDE SEQUENCE</scope>
    <source>
        <strain evidence="12">HKST-UBA11</strain>
    </source>
</reference>